<dbReference type="Pfam" id="PF05721">
    <property type="entry name" value="PhyH"/>
    <property type="match status" value="1"/>
</dbReference>
<dbReference type="InterPro" id="IPR008775">
    <property type="entry name" value="Phytyl_CoA_dOase-like"/>
</dbReference>
<dbReference type="SUPFAM" id="SSF51197">
    <property type="entry name" value="Clavaminate synthase-like"/>
    <property type="match status" value="1"/>
</dbReference>
<keyword evidence="2" id="KW-1185">Reference proteome</keyword>
<dbReference type="PANTHER" id="PTHR31630:SF6">
    <property type="entry name" value="PHYTANOYL-COA DIOXYGENASE-RELATED"/>
    <property type="match status" value="1"/>
</dbReference>
<sequence>MSITITQTVVKPKEDSLKLKSNHGPEWDSKMLQELETKGYTVVKGAIPPQRAKDYEDRVYKWLESFNKGFSKNDKDTWRVANLPAFDRCGVFNRHGVHHEQFVWDIRAEPGVIEAFAKIWGTEELLVSFDGINVSLPFVDDPIPAQVSAPWPPHVDQNPIRRGKYCVQGVVNLAPNGPNDGGFTILEYSLPLFLEFFDSHPESKPVNGWLLADGRPLSDSWPFGEQDIEWFKERGCKWKKIEADPGDLILWDSRCIHYGASATGDRPRVATYVCYKPAKDITPEKLEERKRCVADYSGTTHNPLEFKVTGTNARGPLTPDENQQPHEPAVLSDRAKKLAGVVPY</sequence>
<dbReference type="Gene3D" id="2.60.120.620">
    <property type="entry name" value="q2cbj1_9rhob like domain"/>
    <property type="match status" value="1"/>
</dbReference>
<reference evidence="1" key="1">
    <citation type="submission" date="2016-06" db="EMBL/GenBank/DDBJ databases">
        <authorList>
            <person name="Cuomo C."/>
            <person name="Litvintseva A."/>
            <person name="Heitman J."/>
            <person name="Chen Y."/>
            <person name="Sun S."/>
            <person name="Springer D."/>
            <person name="Dromer F."/>
            <person name="Young S."/>
            <person name="Zeng Q."/>
            <person name="Chapman S."/>
            <person name="Gujja S."/>
            <person name="Saif S."/>
            <person name="Birren B."/>
        </authorList>
    </citation>
    <scope>NUCLEOTIDE SEQUENCE</scope>
    <source>
        <strain evidence="1">CBS 7841</strain>
    </source>
</reference>
<evidence type="ECO:0000313" key="1">
    <source>
        <dbReference type="EMBL" id="WVN90799.1"/>
    </source>
</evidence>
<dbReference type="RefSeq" id="XP_066071499.1">
    <property type="nucleotide sequence ID" value="XM_066215402.1"/>
</dbReference>
<gene>
    <name evidence="1" type="ORF">L203_106042</name>
</gene>
<dbReference type="AlphaFoldDB" id="A0A1E3IXP8"/>
<organism evidence="1 2">
    <name type="scientific">Cryptococcus depauperatus CBS 7841</name>
    <dbReference type="NCBI Taxonomy" id="1295531"/>
    <lineage>
        <taxon>Eukaryota</taxon>
        <taxon>Fungi</taxon>
        <taxon>Dikarya</taxon>
        <taxon>Basidiomycota</taxon>
        <taxon>Agaricomycotina</taxon>
        <taxon>Tremellomycetes</taxon>
        <taxon>Tremellales</taxon>
        <taxon>Cryptococcaceae</taxon>
        <taxon>Cryptococcus</taxon>
    </lineage>
</organism>
<protein>
    <submittedName>
        <fullName evidence="1">Uncharacterized protein</fullName>
    </submittedName>
</protein>
<dbReference type="VEuPathDB" id="FungiDB:L203_00748"/>
<dbReference type="PANTHER" id="PTHR31630">
    <property type="entry name" value="PHYTANOYL-COA DIOXYGENASE-RELATED-RELATED"/>
    <property type="match status" value="1"/>
</dbReference>
<dbReference type="EMBL" id="CP143791">
    <property type="protein sequence ID" value="WVN90799.1"/>
    <property type="molecule type" value="Genomic_DNA"/>
</dbReference>
<dbReference type="Proteomes" id="UP000094043">
    <property type="component" value="Chromosome 8"/>
</dbReference>
<name>A0A1E3IXP8_9TREE</name>
<dbReference type="OrthoDB" id="445007at2759"/>
<reference evidence="1" key="3">
    <citation type="submission" date="2024-01" db="EMBL/GenBank/DDBJ databases">
        <authorList>
            <person name="Coelho M.A."/>
            <person name="David-Palma M."/>
            <person name="Shea T."/>
            <person name="Sun S."/>
            <person name="Cuomo C.A."/>
            <person name="Heitman J."/>
        </authorList>
    </citation>
    <scope>NUCLEOTIDE SEQUENCE</scope>
    <source>
        <strain evidence="1">CBS 7841</strain>
    </source>
</reference>
<reference evidence="1" key="2">
    <citation type="journal article" date="2022" name="Elife">
        <title>Obligate sexual reproduction of a homothallic fungus closely related to the Cryptococcus pathogenic species complex.</title>
        <authorList>
            <person name="Passer A.R."/>
            <person name="Clancey S.A."/>
            <person name="Shea T."/>
            <person name="David-Palma M."/>
            <person name="Averette A.F."/>
            <person name="Boekhout T."/>
            <person name="Porcel B.M."/>
            <person name="Nowrousian M."/>
            <person name="Cuomo C.A."/>
            <person name="Sun S."/>
            <person name="Heitman J."/>
            <person name="Coelho M.A."/>
        </authorList>
    </citation>
    <scope>NUCLEOTIDE SEQUENCE</scope>
    <source>
        <strain evidence="1">CBS 7841</strain>
    </source>
</reference>
<dbReference type="GeneID" id="91090250"/>
<dbReference type="KEGG" id="cdep:91090250"/>
<proteinExistence type="predicted"/>
<accession>A0A1E3IXP8</accession>
<evidence type="ECO:0000313" key="2">
    <source>
        <dbReference type="Proteomes" id="UP000094043"/>
    </source>
</evidence>